<accession>A0A1R4H4N7</accession>
<name>A0A1R4H4N7_9GAMM</name>
<gene>
    <name evidence="1" type="ORF">CRENPOLYSF2_2110004</name>
</gene>
<keyword evidence="2" id="KW-1185">Reference proteome</keyword>
<evidence type="ECO:0000313" key="2">
    <source>
        <dbReference type="Proteomes" id="UP000195442"/>
    </source>
</evidence>
<dbReference type="RefSeq" id="WP_218780254.1">
    <property type="nucleotide sequence ID" value="NZ_FUKJ01000126.1"/>
</dbReference>
<reference evidence="2" key="1">
    <citation type="submission" date="2017-02" db="EMBL/GenBank/DDBJ databases">
        <authorList>
            <person name="Daims H."/>
        </authorList>
    </citation>
    <scope>NUCLEOTIDE SEQUENCE [LARGE SCALE GENOMIC DNA]</scope>
</reference>
<dbReference type="AlphaFoldDB" id="A0A1R4H4N7"/>
<evidence type="ECO:0000313" key="1">
    <source>
        <dbReference type="EMBL" id="SJM91223.1"/>
    </source>
</evidence>
<dbReference type="Proteomes" id="UP000195442">
    <property type="component" value="Unassembled WGS sequence"/>
</dbReference>
<proteinExistence type="predicted"/>
<sequence length="181" mass="20517">MMTTEPIIESGMTFGPYSEGHCFYIEKSQTLKKINKRIGVQIAEFLLLEFKDTNKATISIVEAKTSSPQNPNEYINEIKEKLSNSLALFIAIYLQRHTTSHTELSDHFYQLQLTNVSFRLILVIKNSKKEWLPPLENKLKKALNPTVKIWNLTPASVIVLNEEGAIRRGLVNASATDITPI</sequence>
<protein>
    <submittedName>
        <fullName evidence="1">Uncharacterized protein</fullName>
    </submittedName>
</protein>
<organism evidence="1 2">
    <name type="scientific">Crenothrix polyspora</name>
    <dbReference type="NCBI Taxonomy" id="360316"/>
    <lineage>
        <taxon>Bacteria</taxon>
        <taxon>Pseudomonadati</taxon>
        <taxon>Pseudomonadota</taxon>
        <taxon>Gammaproteobacteria</taxon>
        <taxon>Methylococcales</taxon>
        <taxon>Crenotrichaceae</taxon>
        <taxon>Crenothrix</taxon>
    </lineage>
</organism>
<dbReference type="EMBL" id="FUKJ01000126">
    <property type="protein sequence ID" value="SJM91223.1"/>
    <property type="molecule type" value="Genomic_DNA"/>
</dbReference>